<dbReference type="EMBL" id="LSBA01000005">
    <property type="protein sequence ID" value="KXZ22362.1"/>
    <property type="molecule type" value="Genomic_DNA"/>
</dbReference>
<sequence>MPVIDSFFVIQFENDDYFKSFKLDNSGYIVSQGLHGASKFTTMSEALVISNELHTQFKATSAIRQIEVITR</sequence>
<accession>A0A150FAT9</accession>
<protein>
    <submittedName>
        <fullName evidence="1">Uncharacterized protein</fullName>
    </submittedName>
</protein>
<keyword evidence="2" id="KW-1185">Reference proteome</keyword>
<proteinExistence type="predicted"/>
<evidence type="ECO:0000313" key="1">
    <source>
        <dbReference type="EMBL" id="KXZ22362.1"/>
    </source>
</evidence>
<dbReference type="RefSeq" id="WP_061520705.1">
    <property type="nucleotide sequence ID" value="NZ_JARLZY010000019.1"/>
</dbReference>
<name>A0A150FAT9_9BACI</name>
<dbReference type="Proteomes" id="UP000075430">
    <property type="component" value="Unassembled WGS sequence"/>
</dbReference>
<gene>
    <name evidence="1" type="ORF">AXI58_10250</name>
</gene>
<organism evidence="1 2">
    <name type="scientific">Bacillus nakamurai</name>
    <dbReference type="NCBI Taxonomy" id="1793963"/>
    <lineage>
        <taxon>Bacteria</taxon>
        <taxon>Bacillati</taxon>
        <taxon>Bacillota</taxon>
        <taxon>Bacilli</taxon>
        <taxon>Bacillales</taxon>
        <taxon>Bacillaceae</taxon>
        <taxon>Bacillus</taxon>
    </lineage>
</organism>
<comment type="caution">
    <text evidence="1">The sequence shown here is derived from an EMBL/GenBank/DDBJ whole genome shotgun (WGS) entry which is preliminary data.</text>
</comment>
<evidence type="ECO:0000313" key="2">
    <source>
        <dbReference type="Proteomes" id="UP000075430"/>
    </source>
</evidence>
<dbReference type="STRING" id="1793963.AXI58_10250"/>
<dbReference type="AlphaFoldDB" id="A0A150FAT9"/>
<dbReference type="OrthoDB" id="2903648at2"/>
<reference evidence="2" key="1">
    <citation type="submission" date="2016-02" db="EMBL/GenBank/DDBJ databases">
        <authorList>
            <person name="Dunlap C."/>
        </authorList>
    </citation>
    <scope>NUCLEOTIDE SEQUENCE [LARGE SCALE GENOMIC DNA]</scope>
    <source>
        <strain evidence="2">NRRL B-41092</strain>
    </source>
</reference>